<organism evidence="2 3">
    <name type="scientific">Paraglomus occultum</name>
    <dbReference type="NCBI Taxonomy" id="144539"/>
    <lineage>
        <taxon>Eukaryota</taxon>
        <taxon>Fungi</taxon>
        <taxon>Fungi incertae sedis</taxon>
        <taxon>Mucoromycota</taxon>
        <taxon>Glomeromycotina</taxon>
        <taxon>Glomeromycetes</taxon>
        <taxon>Paraglomerales</taxon>
        <taxon>Paraglomeraceae</taxon>
        <taxon>Paraglomus</taxon>
    </lineage>
</organism>
<keyword evidence="3" id="KW-1185">Reference proteome</keyword>
<dbReference type="Proteomes" id="UP000789572">
    <property type="component" value="Unassembled WGS sequence"/>
</dbReference>
<dbReference type="EMBL" id="CAJVPJ010000134">
    <property type="protein sequence ID" value="CAG8483603.1"/>
    <property type="molecule type" value="Genomic_DNA"/>
</dbReference>
<gene>
    <name evidence="2" type="ORF">POCULU_LOCUS1684</name>
</gene>
<evidence type="ECO:0000313" key="3">
    <source>
        <dbReference type="Proteomes" id="UP000789572"/>
    </source>
</evidence>
<feature type="region of interest" description="Disordered" evidence="1">
    <location>
        <begin position="170"/>
        <end position="193"/>
    </location>
</feature>
<name>A0A9N8Z8P7_9GLOM</name>
<comment type="caution">
    <text evidence="2">The sequence shown here is derived from an EMBL/GenBank/DDBJ whole genome shotgun (WGS) entry which is preliminary data.</text>
</comment>
<reference evidence="2" key="1">
    <citation type="submission" date="2021-06" db="EMBL/GenBank/DDBJ databases">
        <authorList>
            <person name="Kallberg Y."/>
            <person name="Tangrot J."/>
            <person name="Rosling A."/>
        </authorList>
    </citation>
    <scope>NUCLEOTIDE SEQUENCE</scope>
    <source>
        <strain evidence="2">IA702</strain>
    </source>
</reference>
<sequence length="509" mass="57589">MEGVSAEFPELENVPSSQISLTEASHLQSFASATECNTEPFEFDKSIDEYLKSLELIKSQQDARRKKASLLLDRYREASYLLSHEPGLEHRWLTGLSAVQGYLLNQSWTHGHRWLTGLSAGPRPDYHSARKWEKDRCSNKAAGYSINIRNSTVCAGNSFPGGSISCKTYSDNVSKRDKENQEESADEQRKKKRSTKISDYFPCDDTHKFQHIRGPFENVDTNVYSTQSPCPPTGELLTHSDNTFFEKEDDIASINDVPPEMSFELGDASRHYVLGGVDVSQLFRSYKNHSLELGACSWSRISSLLDEIHKECLPMQRTVLDPNCESTFRKAIKMAVKYSCEDATNWLCDQLVHEKALRGNAGYVILDSLRTLPMLRIRSDHSEMTHITNYFDRIMRGFFDSPNEHIVQWPNTALEESKIRAFEGRTKQPDFITSVVHQLHTKTVLFVGEVSPPSQKNNTFKNCNDLIRVGIFMKDCLDSAIDKGADVKVLGFQCIGKANNNANNNAFVV</sequence>
<protein>
    <submittedName>
        <fullName evidence="2">6094_t:CDS:1</fullName>
    </submittedName>
</protein>
<accession>A0A9N8Z8P7</accession>
<dbReference type="OrthoDB" id="2370938at2759"/>
<proteinExistence type="predicted"/>
<evidence type="ECO:0000313" key="2">
    <source>
        <dbReference type="EMBL" id="CAG8483603.1"/>
    </source>
</evidence>
<dbReference type="AlphaFoldDB" id="A0A9N8Z8P7"/>
<evidence type="ECO:0000256" key="1">
    <source>
        <dbReference type="SAM" id="MobiDB-lite"/>
    </source>
</evidence>
<feature type="compositionally biased region" description="Basic and acidic residues" evidence="1">
    <location>
        <begin position="173"/>
        <end position="189"/>
    </location>
</feature>